<accession>A0A069S2Z0</accession>
<dbReference type="PROSITE" id="PS50878">
    <property type="entry name" value="RT_POL"/>
    <property type="match status" value="1"/>
</dbReference>
<dbReference type="GO" id="GO:0051607">
    <property type="term" value="P:defense response to virus"/>
    <property type="evidence" value="ECO:0007669"/>
    <property type="project" value="UniProtKB-KW"/>
</dbReference>
<dbReference type="PANTHER" id="PTHR34047">
    <property type="entry name" value="NUCLEAR INTRON MATURASE 1, MITOCHONDRIAL-RELATED"/>
    <property type="match status" value="1"/>
</dbReference>
<sequence length="575" mass="66336">MNDLRTLISKINNLSDLTKVLNYFKHRETNSEENLFTEDVLESYANPSKKVARRYKTFYIPKKNGKLREISAPNRNLKEILHYLNMMLAEVYQAGPSAMGFVKGRSIVDNANLHVGQNYVLNLDLSDFFTSISQSRICKRLQLAPFNFNENVAKAISGLCCKKVVKGGKKGYALPQGSPTSPILTNAVCDFLDKKLRHLSTRNGVKYSRYADDMTFSSMHNIYQENDTFMKNLFSIIKEERFTVNPDKTRLQKRGERQEVTGLTVNDKVNTAHKYTRELRNVLYMWEKYGYKDTYTSFYKHYKATKGHIKKGEPVLENVIIGKLDFLKMVKGENDVVYTKLRSRFEALNPNIYDSKNTNSRSKVNYIELYSVVEFEKAFKTKIKFIMSGEGKLSAVYKNGKKENSIYVSNAVKDIVFTEKAKPRKNCRFTISSMESFFVALCRSNCVNYWMMLANEPARERHIHPKYNNLPINQLLKEWEEKGLEAAADLLSSILVDETFSSNGDRKEPALPKLGKKKRKKKSSMGVLEELMIEDYMDDMELQASLTDFEDEETIEYNTKAIMKLLKGDKDGKEE</sequence>
<evidence type="ECO:0000256" key="6">
    <source>
        <dbReference type="ARBA" id="ARBA00022918"/>
    </source>
</evidence>
<keyword evidence="7" id="KW-0051">Antiviral defense</keyword>
<dbReference type="InterPro" id="IPR000477">
    <property type="entry name" value="RT_dom"/>
</dbReference>
<dbReference type="Proteomes" id="UP000027661">
    <property type="component" value="Unassembled WGS sequence"/>
</dbReference>
<evidence type="ECO:0000256" key="1">
    <source>
        <dbReference type="ARBA" id="ARBA00012493"/>
    </source>
</evidence>
<proteinExistence type="inferred from homology"/>
<dbReference type="AlphaFoldDB" id="A0A069S2Z0"/>
<evidence type="ECO:0000256" key="3">
    <source>
        <dbReference type="ARBA" id="ARBA00022695"/>
    </source>
</evidence>
<keyword evidence="2" id="KW-0808">Transferase</keyword>
<protein>
    <recommendedName>
        <fullName evidence="1">RNA-directed DNA polymerase</fullName>
        <ecNumber evidence="1">2.7.7.49</ecNumber>
    </recommendedName>
</protein>
<dbReference type="PRINTS" id="PR00866">
    <property type="entry name" value="RNADNAPOLMS"/>
</dbReference>
<keyword evidence="3" id="KW-0548">Nucleotidyltransferase</keyword>
<evidence type="ECO:0000256" key="5">
    <source>
        <dbReference type="ARBA" id="ARBA00022842"/>
    </source>
</evidence>
<dbReference type="GO" id="GO:0003723">
    <property type="term" value="F:RNA binding"/>
    <property type="evidence" value="ECO:0007669"/>
    <property type="project" value="InterPro"/>
</dbReference>
<comment type="similarity">
    <text evidence="8">Belongs to the bacterial reverse transcriptase family.</text>
</comment>
<dbReference type="GO" id="GO:0003964">
    <property type="term" value="F:RNA-directed DNA polymerase activity"/>
    <property type="evidence" value="ECO:0007669"/>
    <property type="project" value="UniProtKB-KW"/>
</dbReference>
<comment type="caution">
    <text evidence="11">The sequence shown here is derived from an EMBL/GenBank/DDBJ whole genome shotgun (WGS) entry which is preliminary data.</text>
</comment>
<dbReference type="CDD" id="cd03487">
    <property type="entry name" value="RT_Bac_retron_II"/>
    <property type="match status" value="1"/>
</dbReference>
<dbReference type="EMBL" id="JNHM01000164">
    <property type="protein sequence ID" value="KDS44380.1"/>
    <property type="molecule type" value="Genomic_DNA"/>
</dbReference>
<evidence type="ECO:0000256" key="4">
    <source>
        <dbReference type="ARBA" id="ARBA00022723"/>
    </source>
</evidence>
<organism evidence="11 12">
    <name type="scientific">Phocaeicola vulgatus str. 3975 RP4</name>
    <dbReference type="NCBI Taxonomy" id="1339352"/>
    <lineage>
        <taxon>Bacteria</taxon>
        <taxon>Pseudomonadati</taxon>
        <taxon>Bacteroidota</taxon>
        <taxon>Bacteroidia</taxon>
        <taxon>Bacteroidales</taxon>
        <taxon>Bacteroidaceae</taxon>
        <taxon>Phocaeicola</taxon>
    </lineage>
</organism>
<evidence type="ECO:0000313" key="12">
    <source>
        <dbReference type="Proteomes" id="UP000027661"/>
    </source>
</evidence>
<keyword evidence="6 11" id="KW-0695">RNA-directed DNA polymerase</keyword>
<dbReference type="InterPro" id="IPR043502">
    <property type="entry name" value="DNA/RNA_pol_sf"/>
</dbReference>
<evidence type="ECO:0000313" key="11">
    <source>
        <dbReference type="EMBL" id="KDS44380.1"/>
    </source>
</evidence>
<dbReference type="PANTHER" id="PTHR34047:SF7">
    <property type="entry name" value="RNA-DIRECTED DNA POLYMERASE"/>
    <property type="match status" value="1"/>
</dbReference>
<dbReference type="InterPro" id="IPR051083">
    <property type="entry name" value="GrpII_Intron_Splice-Mob/Def"/>
</dbReference>
<dbReference type="SUPFAM" id="SSF56672">
    <property type="entry name" value="DNA/RNA polymerases"/>
    <property type="match status" value="1"/>
</dbReference>
<dbReference type="RefSeq" id="WP_008668185.1">
    <property type="nucleotide sequence ID" value="NZ_JNHM01000164.1"/>
</dbReference>
<evidence type="ECO:0000256" key="2">
    <source>
        <dbReference type="ARBA" id="ARBA00022679"/>
    </source>
</evidence>
<evidence type="ECO:0000256" key="7">
    <source>
        <dbReference type="ARBA" id="ARBA00023118"/>
    </source>
</evidence>
<evidence type="ECO:0000259" key="10">
    <source>
        <dbReference type="PROSITE" id="PS50878"/>
    </source>
</evidence>
<dbReference type="PATRIC" id="fig|1339352.3.peg.4056"/>
<dbReference type="Pfam" id="PF00078">
    <property type="entry name" value="RVT_1"/>
    <property type="match status" value="1"/>
</dbReference>
<keyword evidence="5" id="KW-0460">Magnesium</keyword>
<gene>
    <name evidence="11" type="ORF">M099_4328</name>
</gene>
<evidence type="ECO:0000256" key="8">
    <source>
        <dbReference type="ARBA" id="ARBA00034120"/>
    </source>
</evidence>
<dbReference type="GO" id="GO:0046872">
    <property type="term" value="F:metal ion binding"/>
    <property type="evidence" value="ECO:0007669"/>
    <property type="project" value="UniProtKB-KW"/>
</dbReference>
<name>A0A069S2Z0_PHOVU</name>
<reference evidence="11 12" key="1">
    <citation type="submission" date="2014-04" db="EMBL/GenBank/DDBJ databases">
        <authorList>
            <person name="Sears C."/>
            <person name="Carroll K."/>
            <person name="Sack B.R."/>
            <person name="Qadri F."/>
            <person name="Myers L.L."/>
            <person name="Chung G.-T."/>
            <person name="Escheverria P."/>
            <person name="Fraser C.M."/>
            <person name="Sadzewicz L."/>
            <person name="Shefchek K.A."/>
            <person name="Tallon L."/>
            <person name="Das S.P."/>
            <person name="Daugherty S."/>
            <person name="Mongodin E.F."/>
        </authorList>
    </citation>
    <scope>NUCLEOTIDE SEQUENCE [LARGE SCALE GENOMIC DNA]</scope>
    <source>
        <strain evidence="11 12">3975 RP4</strain>
    </source>
</reference>
<dbReference type="EC" id="2.7.7.49" evidence="1"/>
<evidence type="ECO:0000256" key="9">
    <source>
        <dbReference type="ARBA" id="ARBA00048173"/>
    </source>
</evidence>
<feature type="domain" description="Reverse transcriptase" evidence="10">
    <location>
        <begin position="41"/>
        <end position="265"/>
    </location>
</feature>
<comment type="catalytic activity">
    <reaction evidence="9">
        <text>DNA(n) + a 2'-deoxyribonucleoside 5'-triphosphate = DNA(n+1) + diphosphate</text>
        <dbReference type="Rhea" id="RHEA:22508"/>
        <dbReference type="Rhea" id="RHEA-COMP:17339"/>
        <dbReference type="Rhea" id="RHEA-COMP:17340"/>
        <dbReference type="ChEBI" id="CHEBI:33019"/>
        <dbReference type="ChEBI" id="CHEBI:61560"/>
        <dbReference type="ChEBI" id="CHEBI:173112"/>
        <dbReference type="EC" id="2.7.7.49"/>
    </reaction>
</comment>
<keyword evidence="4" id="KW-0479">Metal-binding</keyword>
<dbReference type="InterPro" id="IPR000123">
    <property type="entry name" value="Reverse_transcriptase_msDNA"/>
</dbReference>